<feature type="domain" description="Reverse transcriptase zinc-binding" evidence="2">
    <location>
        <begin position="625"/>
        <end position="720"/>
    </location>
</feature>
<evidence type="ECO:0000259" key="1">
    <source>
        <dbReference type="Pfam" id="PF13456"/>
    </source>
</evidence>
<reference evidence="3" key="1">
    <citation type="submission" date="2018-02" db="EMBL/GenBank/DDBJ databases">
        <authorList>
            <person name="Cohen D.B."/>
            <person name="Kent A.D."/>
        </authorList>
    </citation>
    <scope>NUCLEOTIDE SEQUENCE</scope>
</reference>
<dbReference type="EMBL" id="OIVN01002227">
    <property type="protein sequence ID" value="SPD01833.1"/>
    <property type="molecule type" value="Genomic_DNA"/>
</dbReference>
<organism evidence="3">
    <name type="scientific">Fagus sylvatica</name>
    <name type="common">Beechnut</name>
    <dbReference type="NCBI Taxonomy" id="28930"/>
    <lineage>
        <taxon>Eukaryota</taxon>
        <taxon>Viridiplantae</taxon>
        <taxon>Streptophyta</taxon>
        <taxon>Embryophyta</taxon>
        <taxon>Tracheophyta</taxon>
        <taxon>Spermatophyta</taxon>
        <taxon>Magnoliopsida</taxon>
        <taxon>eudicotyledons</taxon>
        <taxon>Gunneridae</taxon>
        <taxon>Pentapetalae</taxon>
        <taxon>rosids</taxon>
        <taxon>fabids</taxon>
        <taxon>Fagales</taxon>
        <taxon>Fagaceae</taxon>
        <taxon>Fagus</taxon>
    </lineage>
</organism>
<evidence type="ECO:0000259" key="2">
    <source>
        <dbReference type="Pfam" id="PF13966"/>
    </source>
</evidence>
<dbReference type="InterPro" id="IPR002156">
    <property type="entry name" value="RNaseH_domain"/>
</dbReference>
<gene>
    <name evidence="3" type="ORF">FSB_LOCUS29715</name>
</gene>
<dbReference type="InterPro" id="IPR026960">
    <property type="entry name" value="RVT-Znf"/>
</dbReference>
<evidence type="ECO:0000313" key="3">
    <source>
        <dbReference type="EMBL" id="SPD01833.1"/>
    </source>
</evidence>
<sequence>MPNPGRGHMRRHKLFRFEHAWLRETGCETTIADAWKEEQVGTAMYQLTKKIKQCRIRLLQWSQAHVRITPRLIASKKAQLLELECMPRVSYDAHAVNILRKEVTVLLAKEEVVWRQRSRVNWLTDGDQNTNFFHECAGQRKRTNTIQGLRDNEDIWRTDLREVEQIAIDYFNTLFTSSRPTAVEEVVQVVESVVTPDINEDLLRPFSPDEVKQGAVSNASVKVTWMKKVLPRVISESQSAFVPGRMITDNVIIAFEAIHHLKNLRGGSNAQMAAKLDMSKAYDRVEWDYLRAVLVKLGFHERAKLSECSALQDILTLYGKASGQVINGDKTALFFSHNTPSSLRVDISGFFGTTLTTKFEKYLGLPPIIGRAKKRAFNDIKDRVWKRLQGWKEKLLSQAGREVLIKAVIQAIPTYAMSCFQFPAGLCQEISSMANKFWWGQRNGGRKIHWMNKKNLYRSKHDGGMGFRDLQLFNSALLARQGWRLLHNSTSLVFRVLKAKYFPHSSFLDACVPHNASFTWRSICDAKEVLKSGLRWRVGTGEHIRIWKDPWVPSSSLYRVISQVSVLDECATVDHLINQDSMTWRIDLLHAIFCPRDVELILKIPLSCRRPPDVLIWAGTKRGIFSVKSAYRLQVTNQNSQAASSSSSMMAQNLWSSLWAVQVPPKVKLFIWKACQNIIPTQTKLFEKGITHLYSCLWCEDEPETSDHVLWGCEFAQKVWNSCPVPIGIHQRSLKLFTDVIGSFISDLQTPVIEIAFTTAWALWKARNETVWEAKVPGVDAICQEAVALASDFLEAKSKVMVTTGGLGGPFRWQRPPADVWKLNMACHSSSISSRIGLGILIRDSEGAVMAVLEDSLMRNNELLQVHAKAVLVALKFAYDVGLRFLLVEVENQELCSLIQAGSPCFDPIGVIVDDICSWIPLFSSICFGVSKKICNKAAQALATEAASSLLLQVWLDDHPACITSIIHDDI</sequence>
<feature type="domain" description="RNase H type-1" evidence="1">
    <location>
        <begin position="836"/>
        <end position="946"/>
    </location>
</feature>
<dbReference type="Pfam" id="PF13456">
    <property type="entry name" value="RVT_3"/>
    <property type="match status" value="1"/>
</dbReference>
<dbReference type="GO" id="GO:0003676">
    <property type="term" value="F:nucleic acid binding"/>
    <property type="evidence" value="ECO:0007669"/>
    <property type="project" value="InterPro"/>
</dbReference>
<name>A0A2N9GQR6_FAGSY</name>
<dbReference type="PANTHER" id="PTHR33116">
    <property type="entry name" value="REVERSE TRANSCRIPTASE ZINC-BINDING DOMAIN-CONTAINING PROTEIN-RELATED-RELATED"/>
    <property type="match status" value="1"/>
</dbReference>
<dbReference type="GO" id="GO:0004523">
    <property type="term" value="F:RNA-DNA hybrid ribonuclease activity"/>
    <property type="evidence" value="ECO:0007669"/>
    <property type="project" value="InterPro"/>
</dbReference>
<evidence type="ECO:0008006" key="4">
    <source>
        <dbReference type="Google" id="ProtNLM"/>
    </source>
</evidence>
<protein>
    <recommendedName>
        <fullName evidence="4">Reverse transcriptase domain-containing protein</fullName>
    </recommendedName>
</protein>
<dbReference type="AlphaFoldDB" id="A0A2N9GQR6"/>
<dbReference type="Pfam" id="PF13966">
    <property type="entry name" value="zf-RVT"/>
    <property type="match status" value="1"/>
</dbReference>
<proteinExistence type="predicted"/>
<accession>A0A2N9GQR6</accession>
<dbReference type="PANTHER" id="PTHR33116:SF86">
    <property type="entry name" value="REVERSE TRANSCRIPTASE DOMAIN-CONTAINING PROTEIN"/>
    <property type="match status" value="1"/>
</dbReference>